<dbReference type="PANTHER" id="PTHR42813">
    <property type="entry name" value="ZINC-TYPE ALCOHOL DEHYDROGENASE-LIKE"/>
    <property type="match status" value="1"/>
</dbReference>
<comment type="similarity">
    <text evidence="2">Belongs to the zinc-containing alcohol dehydrogenase family.</text>
</comment>
<proteinExistence type="inferred from homology"/>
<feature type="domain" description="Alcohol dehydrogenase-like C-terminal" evidence="5">
    <location>
        <begin position="3"/>
        <end position="113"/>
    </location>
</feature>
<dbReference type="EMBL" id="JACCBS010000001">
    <property type="protein sequence ID" value="NYE56725.1"/>
    <property type="molecule type" value="Genomic_DNA"/>
</dbReference>
<evidence type="ECO:0000256" key="1">
    <source>
        <dbReference type="ARBA" id="ARBA00001947"/>
    </source>
</evidence>
<accession>A0ABX2RA22</accession>
<comment type="caution">
    <text evidence="6">The sequence shown here is derived from an EMBL/GenBank/DDBJ whole genome shotgun (WGS) entry which is preliminary data.</text>
</comment>
<dbReference type="Gene3D" id="3.90.180.10">
    <property type="entry name" value="Medium-chain alcohol dehydrogenases, catalytic domain"/>
    <property type="match status" value="1"/>
</dbReference>
<keyword evidence="4" id="KW-0862">Zinc</keyword>
<gene>
    <name evidence="6" type="ORF">HDG70_000431</name>
</gene>
<dbReference type="InterPro" id="IPR036291">
    <property type="entry name" value="NAD(P)-bd_dom_sf"/>
</dbReference>
<dbReference type="PANTHER" id="PTHR42813:SF4">
    <property type="entry name" value="NADP-DEPENDENT ISOPROPANOL DEHYDROGENASE"/>
    <property type="match status" value="1"/>
</dbReference>
<comment type="cofactor">
    <cofactor evidence="1">
        <name>Zn(2+)</name>
        <dbReference type="ChEBI" id="CHEBI:29105"/>
    </cofactor>
</comment>
<evidence type="ECO:0000256" key="2">
    <source>
        <dbReference type="ARBA" id="ARBA00008072"/>
    </source>
</evidence>
<sequence length="154" mass="16901">MESVPKRQELAKHFGADIIVDFTKVDPVEEILRLTGGKGVDSAIDAVGSQIIFESCVKVTRPGGTISNAGYHSKGDYVMIPRLAWGVGMGEKNIKTGLCPGGKERLSRLLRLIETGKIDPTPLTTHKFKFSELEKAFNLMKTKEDGVIKPLIIY</sequence>
<dbReference type="Proteomes" id="UP000604066">
    <property type="component" value="Unassembled WGS sequence"/>
</dbReference>
<reference evidence="6 7" key="1">
    <citation type="submission" date="2020-07" db="EMBL/GenBank/DDBJ databases">
        <title>Genomic Encyclopedia of Type Strains, Phase III (KMG-III): the genomes of soil and plant-associated and newly described type strains.</title>
        <authorList>
            <person name="Whitman W."/>
        </authorList>
    </citation>
    <scope>NUCLEOTIDE SEQUENCE [LARGE SCALE GENOMIC DNA]</scope>
    <source>
        <strain evidence="6 7">DSM 11255</strain>
    </source>
</reference>
<keyword evidence="7" id="KW-1185">Reference proteome</keyword>
<name>A0ABX2RA22_9THEO</name>
<evidence type="ECO:0000256" key="4">
    <source>
        <dbReference type="ARBA" id="ARBA00022833"/>
    </source>
</evidence>
<dbReference type="SUPFAM" id="SSF51735">
    <property type="entry name" value="NAD(P)-binding Rossmann-fold domains"/>
    <property type="match status" value="1"/>
</dbReference>
<evidence type="ECO:0000259" key="5">
    <source>
        <dbReference type="Pfam" id="PF00107"/>
    </source>
</evidence>
<keyword evidence="3" id="KW-0479">Metal-binding</keyword>
<evidence type="ECO:0000313" key="7">
    <source>
        <dbReference type="Proteomes" id="UP000604066"/>
    </source>
</evidence>
<protein>
    <submittedName>
        <fullName evidence="6">Threonine dehydrogenase-like Zn-dependent dehydrogenase</fullName>
    </submittedName>
</protein>
<dbReference type="Gene3D" id="3.40.50.720">
    <property type="entry name" value="NAD(P)-binding Rossmann-like Domain"/>
    <property type="match status" value="1"/>
</dbReference>
<organism evidence="6 7">
    <name type="scientific">Carboxydothermus ferrireducens DSM 11255</name>
    <dbReference type="NCBI Taxonomy" id="1119529"/>
    <lineage>
        <taxon>Bacteria</taxon>
        <taxon>Bacillati</taxon>
        <taxon>Bacillota</taxon>
        <taxon>Clostridia</taxon>
        <taxon>Thermoanaerobacterales</taxon>
        <taxon>Thermoanaerobacteraceae</taxon>
        <taxon>Carboxydothermus</taxon>
    </lineage>
</organism>
<dbReference type="Pfam" id="PF00107">
    <property type="entry name" value="ADH_zinc_N"/>
    <property type="match status" value="1"/>
</dbReference>
<dbReference type="InterPro" id="IPR013149">
    <property type="entry name" value="ADH-like_C"/>
</dbReference>
<evidence type="ECO:0000313" key="6">
    <source>
        <dbReference type="EMBL" id="NYE56725.1"/>
    </source>
</evidence>
<evidence type="ECO:0000256" key="3">
    <source>
        <dbReference type="ARBA" id="ARBA00022723"/>
    </source>
</evidence>